<dbReference type="PROSITE" id="PS50931">
    <property type="entry name" value="HTH_LYSR"/>
    <property type="match status" value="1"/>
</dbReference>
<dbReference type="InterPro" id="IPR005119">
    <property type="entry name" value="LysR_subst-bd"/>
</dbReference>
<dbReference type="Pfam" id="PF00126">
    <property type="entry name" value="HTH_1"/>
    <property type="match status" value="1"/>
</dbReference>
<proteinExistence type="inferred from homology"/>
<evidence type="ECO:0000256" key="3">
    <source>
        <dbReference type="ARBA" id="ARBA00023125"/>
    </source>
</evidence>
<dbReference type="EMBL" id="JAPDOD010000031">
    <property type="protein sequence ID" value="MDA0164214.1"/>
    <property type="molecule type" value="Genomic_DNA"/>
</dbReference>
<accession>A0A9X3MWR8</accession>
<evidence type="ECO:0000313" key="6">
    <source>
        <dbReference type="EMBL" id="MDA0164214.1"/>
    </source>
</evidence>
<keyword evidence="2" id="KW-0805">Transcription regulation</keyword>
<keyword evidence="4" id="KW-0804">Transcription</keyword>
<feature type="domain" description="HTH lysR-type" evidence="5">
    <location>
        <begin position="2"/>
        <end position="59"/>
    </location>
</feature>
<keyword evidence="3" id="KW-0238">DNA-binding</keyword>
<gene>
    <name evidence="6" type="ORF">OM076_28345</name>
</gene>
<evidence type="ECO:0000313" key="7">
    <source>
        <dbReference type="Proteomes" id="UP001149140"/>
    </source>
</evidence>
<dbReference type="InterPro" id="IPR036390">
    <property type="entry name" value="WH_DNA-bd_sf"/>
</dbReference>
<dbReference type="Pfam" id="PF03466">
    <property type="entry name" value="LysR_substrate"/>
    <property type="match status" value="1"/>
</dbReference>
<dbReference type="RefSeq" id="WP_270043464.1">
    <property type="nucleotide sequence ID" value="NZ_JAPDOD010000031.1"/>
</dbReference>
<dbReference type="InterPro" id="IPR036388">
    <property type="entry name" value="WH-like_DNA-bd_sf"/>
</dbReference>
<dbReference type="AlphaFoldDB" id="A0A9X3MWR8"/>
<evidence type="ECO:0000256" key="1">
    <source>
        <dbReference type="ARBA" id="ARBA00009437"/>
    </source>
</evidence>
<reference evidence="6" key="1">
    <citation type="submission" date="2022-10" db="EMBL/GenBank/DDBJ databases">
        <title>The WGS of Solirubrobacter ginsenosidimutans DSM 21036.</title>
        <authorList>
            <person name="Jiang Z."/>
        </authorList>
    </citation>
    <scope>NUCLEOTIDE SEQUENCE</scope>
    <source>
        <strain evidence="6">DSM 21036</strain>
    </source>
</reference>
<evidence type="ECO:0000256" key="4">
    <source>
        <dbReference type="ARBA" id="ARBA00023163"/>
    </source>
</evidence>
<dbReference type="GO" id="GO:0032993">
    <property type="term" value="C:protein-DNA complex"/>
    <property type="evidence" value="ECO:0007669"/>
    <property type="project" value="TreeGrafter"/>
</dbReference>
<comment type="similarity">
    <text evidence="1">Belongs to the LysR transcriptional regulatory family.</text>
</comment>
<keyword evidence="7" id="KW-1185">Reference proteome</keyword>
<sequence>MPELRHLRYAVAVADELNFTRAAEKLGVSQQVLSEQVRRLEDELGLRIFDRTTRHVRVTSHGRPIVDEARAVVAAADALRDRARRVGAAQTGVVLLGYWRTAAFDTGPRLVSAVTEARPELRVEVREVPTRQLAQAVRDGDVDVALSRWAADTDQLFTHTLRRLRSGVIVRADDALAGRAEVALGDLAGHSLVMRRRDDSPARHDAIMAACAAAGVVPEIVTVRLPFDPLFTDVVEGRGVQIASESVRGALPGGLTWIPLTSGVLEEQDDLLWDPARSHPARDAFLDEARRWAGAQG</sequence>
<dbReference type="SUPFAM" id="SSF46785">
    <property type="entry name" value="Winged helix' DNA-binding domain"/>
    <property type="match status" value="1"/>
</dbReference>
<dbReference type="InterPro" id="IPR000847">
    <property type="entry name" value="LysR_HTH_N"/>
</dbReference>
<evidence type="ECO:0000259" key="5">
    <source>
        <dbReference type="PROSITE" id="PS50931"/>
    </source>
</evidence>
<dbReference type="SUPFAM" id="SSF53850">
    <property type="entry name" value="Periplasmic binding protein-like II"/>
    <property type="match status" value="1"/>
</dbReference>
<evidence type="ECO:0000256" key="2">
    <source>
        <dbReference type="ARBA" id="ARBA00023015"/>
    </source>
</evidence>
<dbReference type="PRINTS" id="PR00039">
    <property type="entry name" value="HTHLYSR"/>
</dbReference>
<organism evidence="6 7">
    <name type="scientific">Solirubrobacter ginsenosidimutans</name>
    <dbReference type="NCBI Taxonomy" id="490573"/>
    <lineage>
        <taxon>Bacteria</taxon>
        <taxon>Bacillati</taxon>
        <taxon>Actinomycetota</taxon>
        <taxon>Thermoleophilia</taxon>
        <taxon>Solirubrobacterales</taxon>
        <taxon>Solirubrobacteraceae</taxon>
        <taxon>Solirubrobacter</taxon>
    </lineage>
</organism>
<protein>
    <submittedName>
        <fullName evidence="6">LysR family transcriptional regulator</fullName>
    </submittedName>
</protein>
<dbReference type="GO" id="GO:0003677">
    <property type="term" value="F:DNA binding"/>
    <property type="evidence" value="ECO:0007669"/>
    <property type="project" value="UniProtKB-KW"/>
</dbReference>
<name>A0A9X3MWR8_9ACTN</name>
<dbReference type="FunFam" id="1.10.10.10:FF:000001">
    <property type="entry name" value="LysR family transcriptional regulator"/>
    <property type="match status" value="1"/>
</dbReference>
<dbReference type="GO" id="GO:0003700">
    <property type="term" value="F:DNA-binding transcription factor activity"/>
    <property type="evidence" value="ECO:0007669"/>
    <property type="project" value="InterPro"/>
</dbReference>
<dbReference type="Gene3D" id="3.40.190.10">
    <property type="entry name" value="Periplasmic binding protein-like II"/>
    <property type="match status" value="2"/>
</dbReference>
<dbReference type="PANTHER" id="PTHR30346:SF0">
    <property type="entry name" value="HCA OPERON TRANSCRIPTIONAL ACTIVATOR HCAR"/>
    <property type="match status" value="1"/>
</dbReference>
<dbReference type="Gene3D" id="1.10.10.10">
    <property type="entry name" value="Winged helix-like DNA-binding domain superfamily/Winged helix DNA-binding domain"/>
    <property type="match status" value="1"/>
</dbReference>
<dbReference type="Proteomes" id="UP001149140">
    <property type="component" value="Unassembled WGS sequence"/>
</dbReference>
<comment type="caution">
    <text evidence="6">The sequence shown here is derived from an EMBL/GenBank/DDBJ whole genome shotgun (WGS) entry which is preliminary data.</text>
</comment>
<dbReference type="CDD" id="cd08414">
    <property type="entry name" value="PBP2_LTTR_aromatics_like"/>
    <property type="match status" value="1"/>
</dbReference>
<dbReference type="PANTHER" id="PTHR30346">
    <property type="entry name" value="TRANSCRIPTIONAL DUAL REGULATOR HCAR-RELATED"/>
    <property type="match status" value="1"/>
</dbReference>